<dbReference type="InterPro" id="IPR001155">
    <property type="entry name" value="OxRdtase_FMN_N"/>
</dbReference>
<evidence type="ECO:0000256" key="5">
    <source>
        <dbReference type="ARBA" id="ARBA00022643"/>
    </source>
</evidence>
<dbReference type="InterPro" id="IPR013785">
    <property type="entry name" value="Aldolase_TIM"/>
</dbReference>
<evidence type="ECO:0000256" key="8">
    <source>
        <dbReference type="ARBA" id="ARBA00023004"/>
    </source>
</evidence>
<gene>
    <name evidence="12" type="ORF">HMPREF9470_01384</name>
</gene>
<comment type="cofactor">
    <cofactor evidence="2">
        <name>[4Fe-4S] cluster</name>
        <dbReference type="ChEBI" id="CHEBI:49883"/>
    </cofactor>
</comment>
<dbReference type="GO" id="GO:0016491">
    <property type="term" value="F:oxidoreductase activity"/>
    <property type="evidence" value="ECO:0007669"/>
    <property type="project" value="UniProtKB-KW"/>
</dbReference>
<keyword evidence="8" id="KW-0408">Iron</keyword>
<sequence length="676" mass="74546">MSQFTHLESPMTIRGKVYRNRLIAAPTLFAHSVFFLPEIAENVYRMVENRAKGGFAAVSTGELPVNNEEGTTLFMERAIDMDDYDGEDFKKIREYADRIRKHGALAYLEFSHEGAVAETKAPYVPWGPDAYVREDGVQVFALNPAMMEKICNDYRKISKLAKACGFDGVLVHGGHGFNMQQFISPWTNHRTDEFGGSMENRARFPKMILEAVREGIGEDMILELRMSAEDGVNGGMTIDDMVEFCREIDGMADIIHVSNGLKWAGNQTQTFSDFFDVHGVNVEHAAKVKAAVTRSKVAVIGGINDPAFADQVIADGKADFIELGRQGFADPEFPNKAFSGREDTIRKCVRCFSCYPGFCEHRTDVPLWEKGLSKEDVDRIYSPASMGRCAINPNSGFGWYEDRHPYPTKSRNVLIIGGGVGGLQAAITARKRGHKVTLLEKTGELGGTINFTDYDEDKEDLRNFKNLLIREAGESGAGEAGADIRLNTVCSREIMDECKPDAVIIATGARPIKPPIKGIDRAMNALEAYHNMDKIGKHVVLAGGGLVGCEVGLHLANHGHEVTVIEMQGMMAFETFGYYRNALLDEMDRRGLKQMLHTKVLEFTDKGVLVETDGEQKLIAADTCVYSMGMKADKAVVEEIREMAGGIRTYVIGDCDRAGKVGDAVHAGYEAAIDIV</sequence>
<dbReference type="OrthoDB" id="9772736at2"/>
<dbReference type="GO" id="GO:0051536">
    <property type="term" value="F:iron-sulfur cluster binding"/>
    <property type="evidence" value="ECO:0007669"/>
    <property type="project" value="UniProtKB-KW"/>
</dbReference>
<evidence type="ECO:0000256" key="1">
    <source>
        <dbReference type="ARBA" id="ARBA00001917"/>
    </source>
</evidence>
<feature type="domain" description="NADH:flavin oxidoreductase/NADH oxidase N-terminal" evidence="10">
    <location>
        <begin position="9"/>
        <end position="343"/>
    </location>
</feature>
<dbReference type="InterPro" id="IPR023753">
    <property type="entry name" value="FAD/NAD-binding_dom"/>
</dbReference>
<dbReference type="GO" id="GO:0010181">
    <property type="term" value="F:FMN binding"/>
    <property type="evidence" value="ECO:0007669"/>
    <property type="project" value="InterPro"/>
</dbReference>
<evidence type="ECO:0000313" key="13">
    <source>
        <dbReference type="Proteomes" id="UP000037392"/>
    </source>
</evidence>
<dbReference type="InterPro" id="IPR051793">
    <property type="entry name" value="NADH:flavin_oxidoreductase"/>
</dbReference>
<comment type="caution">
    <text evidence="12">The sequence shown here is derived from an EMBL/GenBank/DDBJ whole genome shotgun (WGS) entry which is preliminary data.</text>
</comment>
<evidence type="ECO:0000259" key="11">
    <source>
        <dbReference type="Pfam" id="PF07992"/>
    </source>
</evidence>
<evidence type="ECO:0000256" key="6">
    <source>
        <dbReference type="ARBA" id="ARBA00022723"/>
    </source>
</evidence>
<dbReference type="Pfam" id="PF00724">
    <property type="entry name" value="Oxidored_FMN"/>
    <property type="match status" value="1"/>
</dbReference>
<dbReference type="InterPro" id="IPR036188">
    <property type="entry name" value="FAD/NAD-bd_sf"/>
</dbReference>
<evidence type="ECO:0000256" key="9">
    <source>
        <dbReference type="ARBA" id="ARBA00023014"/>
    </source>
</evidence>
<name>A0A0J9F2R1_9FIRM</name>
<dbReference type="Pfam" id="PF07992">
    <property type="entry name" value="Pyr_redox_2"/>
    <property type="match status" value="1"/>
</dbReference>
<dbReference type="RefSeq" id="WP_048929491.1">
    <property type="nucleotide sequence ID" value="NZ_KQ235876.1"/>
</dbReference>
<keyword evidence="5" id="KW-0288">FMN</keyword>
<reference evidence="12 13" key="1">
    <citation type="submission" date="2011-04" db="EMBL/GenBank/DDBJ databases">
        <title>The Genome Sequence of Clostridium citroniae WAL-19142.</title>
        <authorList>
            <consortium name="The Broad Institute Genome Sequencing Platform"/>
            <person name="Earl A."/>
            <person name="Ward D."/>
            <person name="Feldgarden M."/>
            <person name="Gevers D."/>
            <person name="Warren Y.A."/>
            <person name="Tyrrell K.L."/>
            <person name="Citron D.M."/>
            <person name="Goldstein E.J."/>
            <person name="Daigneault M."/>
            <person name="Allen-Vercoe E."/>
            <person name="Young S.K."/>
            <person name="Zeng Q."/>
            <person name="Gargeya S."/>
            <person name="Fitzgerald M."/>
            <person name="Haas B."/>
            <person name="Abouelleil A."/>
            <person name="Alvarado L."/>
            <person name="Arachchi H.M."/>
            <person name="Berlin A."/>
            <person name="Brown A."/>
            <person name="Chapman S.B."/>
            <person name="Chen Z."/>
            <person name="Dunbar C."/>
            <person name="Freedman E."/>
            <person name="Gearin G."/>
            <person name="Gellesch M."/>
            <person name="Goldberg J."/>
            <person name="Griggs A."/>
            <person name="Gujja S."/>
            <person name="Heilman E.R."/>
            <person name="Heiman D."/>
            <person name="Howarth C."/>
            <person name="Larson L."/>
            <person name="Lui A."/>
            <person name="MacDonald P.J."/>
            <person name="Mehta T."/>
            <person name="Montmayeur A."/>
            <person name="Murphy C."/>
            <person name="Neiman D."/>
            <person name="Pearson M."/>
            <person name="Priest M."/>
            <person name="Roberts A."/>
            <person name="Saif S."/>
            <person name="Shea T."/>
            <person name="Shenoy N."/>
            <person name="Sisk P."/>
            <person name="Stolte C."/>
            <person name="Sykes S."/>
            <person name="White J."/>
            <person name="Yandava C."/>
            <person name="Wortman J."/>
            <person name="Nusbaum C."/>
            <person name="Birren B."/>
        </authorList>
    </citation>
    <scope>NUCLEOTIDE SEQUENCE [LARGE SCALE GENOMIC DNA]</scope>
    <source>
        <strain evidence="12 13">WAL-19142</strain>
    </source>
</reference>
<evidence type="ECO:0000313" key="12">
    <source>
        <dbReference type="EMBL" id="KMW22505.1"/>
    </source>
</evidence>
<keyword evidence="9" id="KW-0411">Iron-sulfur</keyword>
<dbReference type="PANTHER" id="PTHR42917:SF2">
    <property type="entry name" value="2,4-DIENOYL-COA REDUCTASE [(2E)-ENOYL-COA-PRODUCING]"/>
    <property type="match status" value="1"/>
</dbReference>
<dbReference type="CDD" id="cd02803">
    <property type="entry name" value="OYE_like_FMN_family"/>
    <property type="match status" value="1"/>
</dbReference>
<dbReference type="SUPFAM" id="SSF51905">
    <property type="entry name" value="FAD/NAD(P)-binding domain"/>
    <property type="match status" value="1"/>
</dbReference>
<proteinExistence type="inferred from homology"/>
<evidence type="ECO:0000256" key="2">
    <source>
        <dbReference type="ARBA" id="ARBA00001966"/>
    </source>
</evidence>
<dbReference type="Gene3D" id="3.40.50.720">
    <property type="entry name" value="NAD(P)-binding Rossmann-like Domain"/>
    <property type="match status" value="1"/>
</dbReference>
<organism evidence="12 13">
    <name type="scientific">[Clostridium] citroniae WAL-19142</name>
    <dbReference type="NCBI Taxonomy" id="742734"/>
    <lineage>
        <taxon>Bacteria</taxon>
        <taxon>Bacillati</taxon>
        <taxon>Bacillota</taxon>
        <taxon>Clostridia</taxon>
        <taxon>Lachnospirales</taxon>
        <taxon>Lachnospiraceae</taxon>
        <taxon>Enterocloster</taxon>
    </lineage>
</organism>
<feature type="domain" description="FAD/NAD(P)-binding" evidence="11">
    <location>
        <begin position="412"/>
        <end position="639"/>
    </location>
</feature>
<comment type="cofactor">
    <cofactor evidence="1">
        <name>FMN</name>
        <dbReference type="ChEBI" id="CHEBI:58210"/>
    </cofactor>
</comment>
<evidence type="ECO:0000256" key="7">
    <source>
        <dbReference type="ARBA" id="ARBA00023002"/>
    </source>
</evidence>
<dbReference type="PRINTS" id="PR00469">
    <property type="entry name" value="PNDRDTASEII"/>
</dbReference>
<evidence type="ECO:0008006" key="14">
    <source>
        <dbReference type="Google" id="ProtNLM"/>
    </source>
</evidence>
<protein>
    <recommendedName>
        <fullName evidence="14">NADH:flavin oxidoreductase/NADH oxidase N-terminal domain-containing protein</fullName>
    </recommendedName>
</protein>
<dbReference type="Gene3D" id="3.20.20.70">
    <property type="entry name" value="Aldolase class I"/>
    <property type="match status" value="1"/>
</dbReference>
<accession>A0A0J9F2R1</accession>
<keyword evidence="7" id="KW-0560">Oxidoreductase</keyword>
<evidence type="ECO:0000259" key="10">
    <source>
        <dbReference type="Pfam" id="PF00724"/>
    </source>
</evidence>
<dbReference type="AlphaFoldDB" id="A0A0J9F2R1"/>
<dbReference type="Proteomes" id="UP000037392">
    <property type="component" value="Unassembled WGS sequence"/>
</dbReference>
<comment type="similarity">
    <text evidence="3">In the N-terminal section; belongs to the NADH:flavin oxidoreductase/NADH oxidase family.</text>
</comment>
<dbReference type="PRINTS" id="PR00368">
    <property type="entry name" value="FADPNR"/>
</dbReference>
<keyword evidence="4" id="KW-0285">Flavoprotein</keyword>
<evidence type="ECO:0000256" key="4">
    <source>
        <dbReference type="ARBA" id="ARBA00022630"/>
    </source>
</evidence>
<keyword evidence="6" id="KW-0479">Metal-binding</keyword>
<dbReference type="EMBL" id="ADLK01000009">
    <property type="protein sequence ID" value="KMW22505.1"/>
    <property type="molecule type" value="Genomic_DNA"/>
</dbReference>
<dbReference type="Gene3D" id="3.50.50.60">
    <property type="entry name" value="FAD/NAD(P)-binding domain"/>
    <property type="match status" value="1"/>
</dbReference>
<dbReference type="GO" id="GO:0046872">
    <property type="term" value="F:metal ion binding"/>
    <property type="evidence" value="ECO:0007669"/>
    <property type="project" value="UniProtKB-KW"/>
</dbReference>
<dbReference type="SUPFAM" id="SSF51395">
    <property type="entry name" value="FMN-linked oxidoreductases"/>
    <property type="match status" value="1"/>
</dbReference>
<dbReference type="PANTHER" id="PTHR42917">
    <property type="entry name" value="2,4-DIENOYL-COA REDUCTASE"/>
    <property type="match status" value="1"/>
</dbReference>
<evidence type="ECO:0000256" key="3">
    <source>
        <dbReference type="ARBA" id="ARBA00011048"/>
    </source>
</evidence>
<dbReference type="PATRIC" id="fig|742734.4.peg.1482"/>
<dbReference type="GeneID" id="93165753"/>